<accession>A0AAE3G127</accession>
<dbReference type="InterPro" id="IPR022742">
    <property type="entry name" value="Hydrolase_4"/>
</dbReference>
<dbReference type="AlphaFoldDB" id="A0AAE3G127"/>
<dbReference type="GO" id="GO:0016787">
    <property type="term" value="F:hydrolase activity"/>
    <property type="evidence" value="ECO:0007669"/>
    <property type="project" value="UniProtKB-KW"/>
</dbReference>
<dbReference type="Gene3D" id="3.40.50.1820">
    <property type="entry name" value="alpha/beta hydrolase"/>
    <property type="match status" value="1"/>
</dbReference>
<dbReference type="InterPro" id="IPR000073">
    <property type="entry name" value="AB_hydrolase_1"/>
</dbReference>
<keyword evidence="4" id="KW-1185">Reference proteome</keyword>
<evidence type="ECO:0000259" key="2">
    <source>
        <dbReference type="Pfam" id="PF12146"/>
    </source>
</evidence>
<keyword evidence="3" id="KW-0378">Hydrolase</keyword>
<feature type="domain" description="Serine aminopeptidase S33" evidence="2">
    <location>
        <begin position="64"/>
        <end position="301"/>
    </location>
</feature>
<sequence>MPSHRLPSRFTLSRIVAPLLLVLALGACGSATTLPDMAEAVPADGAIVATDGFRLPLRQWEAEAPTRVVLAVHGFGDYGGGFEALAETLTAEGMTVYAYDQRGFGATGDRGLWAGQERMTQDLAEVADALRQRHPELPLYLVGKSMGGAVSILALTGTSPPPVDGVVLIAPAVWSRDTMPWYQRLGLELGTHLAPAMELSAELAVNLGVEPTDDPDVIEALREDPLVQRSARVDTIQGLTTLMGDAQAAALRLRGPALVLYGERDEIIPAEPTCLLFRKFANAGARDLRLALYPDGYHMLTRYTGADKVHADIAAWLKGVDQPLPSGSEVTRAEALERLCDDSIP</sequence>
<gene>
    <name evidence="3" type="ORF">J2T57_000780</name>
</gene>
<dbReference type="PRINTS" id="PR00111">
    <property type="entry name" value="ABHYDROLASE"/>
</dbReference>
<dbReference type="PIRSF" id="PIRSF037442">
    <property type="entry name" value="UCP037442_abhydr"/>
    <property type="match status" value="1"/>
</dbReference>
<organism evidence="3 4">
    <name type="scientific">Natronocella acetinitrilica</name>
    <dbReference type="NCBI Taxonomy" id="414046"/>
    <lineage>
        <taxon>Bacteria</taxon>
        <taxon>Pseudomonadati</taxon>
        <taxon>Pseudomonadota</taxon>
        <taxon>Gammaproteobacteria</taxon>
        <taxon>Chromatiales</taxon>
        <taxon>Ectothiorhodospiraceae</taxon>
        <taxon>Natronocella</taxon>
    </lineage>
</organism>
<dbReference type="PANTHER" id="PTHR11614">
    <property type="entry name" value="PHOSPHOLIPASE-RELATED"/>
    <property type="match status" value="1"/>
</dbReference>
<dbReference type="Proteomes" id="UP001205843">
    <property type="component" value="Unassembled WGS sequence"/>
</dbReference>
<evidence type="ECO:0000256" key="1">
    <source>
        <dbReference type="SAM" id="SignalP"/>
    </source>
</evidence>
<dbReference type="InterPro" id="IPR017208">
    <property type="entry name" value="UCP037442_abhydr"/>
</dbReference>
<dbReference type="SUPFAM" id="SSF53474">
    <property type="entry name" value="alpha/beta-Hydrolases"/>
    <property type="match status" value="1"/>
</dbReference>
<proteinExistence type="predicted"/>
<protein>
    <submittedName>
        <fullName evidence="3">Alpha-beta hydrolase superfamily lysophospholipase</fullName>
    </submittedName>
</protein>
<reference evidence="3" key="1">
    <citation type="submission" date="2022-03" db="EMBL/GenBank/DDBJ databases">
        <title>Genomic Encyclopedia of Type Strains, Phase III (KMG-III): the genomes of soil and plant-associated and newly described type strains.</title>
        <authorList>
            <person name="Whitman W."/>
        </authorList>
    </citation>
    <scope>NUCLEOTIDE SEQUENCE</scope>
    <source>
        <strain evidence="3">ANL 6-2</strain>
    </source>
</reference>
<evidence type="ECO:0000313" key="3">
    <source>
        <dbReference type="EMBL" id="MCP1673681.1"/>
    </source>
</evidence>
<feature type="chain" id="PRO_5042092899" evidence="1">
    <location>
        <begin position="39"/>
        <end position="345"/>
    </location>
</feature>
<dbReference type="Pfam" id="PF12146">
    <property type="entry name" value="Hydrolase_4"/>
    <property type="match status" value="1"/>
</dbReference>
<evidence type="ECO:0000313" key="4">
    <source>
        <dbReference type="Proteomes" id="UP001205843"/>
    </source>
</evidence>
<dbReference type="InterPro" id="IPR029058">
    <property type="entry name" value="AB_hydrolase_fold"/>
</dbReference>
<dbReference type="RefSeq" id="WP_253474525.1">
    <property type="nucleotide sequence ID" value="NZ_JALJXV010000002.1"/>
</dbReference>
<keyword evidence="1" id="KW-0732">Signal</keyword>
<dbReference type="InterPro" id="IPR051044">
    <property type="entry name" value="MAG_DAG_Lipase"/>
</dbReference>
<feature type="signal peptide" evidence="1">
    <location>
        <begin position="1"/>
        <end position="38"/>
    </location>
</feature>
<dbReference type="EMBL" id="JALJXV010000002">
    <property type="protein sequence ID" value="MCP1673681.1"/>
    <property type="molecule type" value="Genomic_DNA"/>
</dbReference>
<comment type="caution">
    <text evidence="3">The sequence shown here is derived from an EMBL/GenBank/DDBJ whole genome shotgun (WGS) entry which is preliminary data.</text>
</comment>
<dbReference type="PROSITE" id="PS51257">
    <property type="entry name" value="PROKAR_LIPOPROTEIN"/>
    <property type="match status" value="1"/>
</dbReference>
<name>A0AAE3G127_9GAMM</name>